<dbReference type="CDD" id="cd00885">
    <property type="entry name" value="cinA"/>
    <property type="match status" value="1"/>
</dbReference>
<protein>
    <submittedName>
        <fullName evidence="2">Nicotinamide-nucleotide amidohydrolase PncC</fullName>
        <ecNumber evidence="2">3.5.1.42</ecNumber>
    </submittedName>
</protein>
<dbReference type="PANTHER" id="PTHR13939">
    <property type="entry name" value="NICOTINAMIDE-NUCLEOTIDE AMIDOHYDROLASE PNCC"/>
    <property type="match status" value="1"/>
</dbReference>
<dbReference type="PANTHER" id="PTHR13939:SF0">
    <property type="entry name" value="NMN AMIDOHYDROLASE-LIKE PROTEIN YFAY"/>
    <property type="match status" value="1"/>
</dbReference>
<dbReference type="InterPro" id="IPR001453">
    <property type="entry name" value="MoaB/Mog_dom"/>
</dbReference>
<evidence type="ECO:0000259" key="1">
    <source>
        <dbReference type="SMART" id="SM00852"/>
    </source>
</evidence>
<dbReference type="GO" id="GO:0019159">
    <property type="term" value="F:nicotinamide-nucleotide amidase activity"/>
    <property type="evidence" value="ECO:0007669"/>
    <property type="project" value="UniProtKB-EC"/>
</dbReference>
<dbReference type="Gene3D" id="3.40.980.10">
    <property type="entry name" value="MoaB/Mog-like domain"/>
    <property type="match status" value="1"/>
</dbReference>
<dbReference type="SMART" id="SM00852">
    <property type="entry name" value="MoCF_biosynth"/>
    <property type="match status" value="1"/>
</dbReference>
<reference evidence="2" key="1">
    <citation type="submission" date="2016-10" db="EMBL/GenBank/DDBJ databases">
        <title>Sequence of Gallionella enrichment culture.</title>
        <authorList>
            <person name="Poehlein A."/>
            <person name="Muehling M."/>
            <person name="Daniel R."/>
        </authorList>
    </citation>
    <scope>NUCLEOTIDE SEQUENCE</scope>
</reference>
<dbReference type="EC" id="3.5.1.42" evidence="2"/>
<proteinExistence type="predicted"/>
<dbReference type="Pfam" id="PF00994">
    <property type="entry name" value="MoCF_biosynth"/>
    <property type="match status" value="1"/>
</dbReference>
<organism evidence="2">
    <name type="scientific">mine drainage metagenome</name>
    <dbReference type="NCBI Taxonomy" id="410659"/>
    <lineage>
        <taxon>unclassified sequences</taxon>
        <taxon>metagenomes</taxon>
        <taxon>ecological metagenomes</taxon>
    </lineage>
</organism>
<gene>
    <name evidence="2" type="primary">pncC_10</name>
    <name evidence="2" type="ORF">GALL_295540</name>
</gene>
<keyword evidence="2" id="KW-0378">Hydrolase</keyword>
<feature type="domain" description="MoaB/Mog" evidence="1">
    <location>
        <begin position="35"/>
        <end position="203"/>
    </location>
</feature>
<evidence type="ECO:0000313" key="2">
    <source>
        <dbReference type="EMBL" id="OIQ88575.1"/>
    </source>
</evidence>
<comment type="caution">
    <text evidence="2">The sequence shown here is derived from an EMBL/GenBank/DDBJ whole genome shotgun (WGS) entry which is preliminary data.</text>
</comment>
<accession>A0A1J5R959</accession>
<name>A0A1J5R959_9ZZZZ</name>
<dbReference type="InterPro" id="IPR036425">
    <property type="entry name" value="MoaB/Mog-like_dom_sf"/>
</dbReference>
<dbReference type="AlphaFoldDB" id="A0A1J5R959"/>
<dbReference type="EMBL" id="MLJW01000367">
    <property type="protein sequence ID" value="OIQ88575.1"/>
    <property type="molecule type" value="Genomic_DNA"/>
</dbReference>
<dbReference type="InterPro" id="IPR050101">
    <property type="entry name" value="CinA"/>
</dbReference>
<dbReference type="SUPFAM" id="SSF53218">
    <property type="entry name" value="Molybdenum cofactor biosynthesis proteins"/>
    <property type="match status" value="1"/>
</dbReference>
<sequence>MQTMRSGTRRAAVVSIDEGVDRALFPHRQAVMAIGLYIIGDEILSGKRQDRHFAKVQELLAARGMQLQWVQYLADEPALLEQAFRASFARGDVALSCGGIGATPDDHTRQSAAAALDLPLQLHPKARELIGQRIVSAGLGDPASAANQQRLQMGMFPSGADIVPNPYNQIPGFSIRDHYFVPGFPVMAWPMLEWVLEGPLRALHRSGAYLERACIVAGAMESDLTPLMERIERVHAPVKVFSLPSVDHPQWGRHIELGVKGEPAAVQPAFEMLKAGLAELGAEVRTETVRTL</sequence>